<evidence type="ECO:0000256" key="2">
    <source>
        <dbReference type="ARBA" id="ARBA00022679"/>
    </source>
</evidence>
<organism evidence="6 7">
    <name type="scientific">Dioscorea cayennensis subsp. rotundata</name>
    <name type="common">White Guinea yam</name>
    <name type="synonym">Dioscorea rotundata</name>
    <dbReference type="NCBI Taxonomy" id="55577"/>
    <lineage>
        <taxon>Eukaryota</taxon>
        <taxon>Viridiplantae</taxon>
        <taxon>Streptophyta</taxon>
        <taxon>Embryophyta</taxon>
        <taxon>Tracheophyta</taxon>
        <taxon>Spermatophyta</taxon>
        <taxon>Magnoliopsida</taxon>
        <taxon>Liliopsida</taxon>
        <taxon>Dioscoreales</taxon>
        <taxon>Dioscoreaceae</taxon>
        <taxon>Dioscorea</taxon>
    </lineage>
</organism>
<evidence type="ECO:0000256" key="1">
    <source>
        <dbReference type="ARBA" id="ARBA00009995"/>
    </source>
</evidence>
<keyword evidence="3" id="KW-0328">Glycosyltransferase</keyword>
<evidence type="ECO:0000313" key="6">
    <source>
        <dbReference type="Proteomes" id="UP001515500"/>
    </source>
</evidence>
<dbReference type="InterPro" id="IPR002213">
    <property type="entry name" value="UDP_glucos_trans"/>
</dbReference>
<evidence type="ECO:0000256" key="5">
    <source>
        <dbReference type="SAM" id="MobiDB-lite"/>
    </source>
</evidence>
<dbReference type="FunFam" id="3.40.50.2000:FF:000060">
    <property type="entry name" value="Glycosyltransferase"/>
    <property type="match status" value="1"/>
</dbReference>
<dbReference type="PROSITE" id="PS00375">
    <property type="entry name" value="UDPGT"/>
    <property type="match status" value="1"/>
</dbReference>
<dbReference type="Proteomes" id="UP001515500">
    <property type="component" value="Chromosome 11"/>
</dbReference>
<reference evidence="7" key="1">
    <citation type="submission" date="2025-08" db="UniProtKB">
        <authorList>
            <consortium name="RefSeq"/>
        </authorList>
    </citation>
    <scope>IDENTIFICATION</scope>
</reference>
<dbReference type="PANTHER" id="PTHR48047:SF131">
    <property type="entry name" value="GLYCOSYLTRANSFERASE"/>
    <property type="match status" value="1"/>
</dbReference>
<evidence type="ECO:0000313" key="7">
    <source>
        <dbReference type="RefSeq" id="XP_039134172.1"/>
    </source>
</evidence>
<feature type="region of interest" description="Disordered" evidence="5">
    <location>
        <begin position="157"/>
        <end position="239"/>
    </location>
</feature>
<protein>
    <recommendedName>
        <fullName evidence="4">Glycosyltransferase</fullName>
        <ecNumber evidence="4">2.4.1.-</ecNumber>
    </recommendedName>
</protein>
<accession>A0AB40C5M1</accession>
<feature type="compositionally biased region" description="Pro residues" evidence="5">
    <location>
        <begin position="205"/>
        <end position="218"/>
    </location>
</feature>
<dbReference type="GeneID" id="120271552"/>
<dbReference type="RefSeq" id="XP_039134172.1">
    <property type="nucleotide sequence ID" value="XM_039278238.1"/>
</dbReference>
<proteinExistence type="inferred from homology"/>
<dbReference type="Pfam" id="PF00201">
    <property type="entry name" value="UDPGT"/>
    <property type="match status" value="1"/>
</dbReference>
<dbReference type="EC" id="2.4.1.-" evidence="4"/>
<dbReference type="AlphaFoldDB" id="A0AB40C5M1"/>
<gene>
    <name evidence="7" type="primary">LOC120271552</name>
</gene>
<dbReference type="Gene3D" id="3.40.50.2000">
    <property type="entry name" value="Glycogen Phosphorylase B"/>
    <property type="match status" value="3"/>
</dbReference>
<dbReference type="SUPFAM" id="SSF53756">
    <property type="entry name" value="UDP-Glycosyltransferase/glycogen phosphorylase"/>
    <property type="match status" value="1"/>
</dbReference>
<name>A0AB40C5M1_DIOCR</name>
<evidence type="ECO:0000256" key="3">
    <source>
        <dbReference type="RuleBase" id="RU003718"/>
    </source>
</evidence>
<feature type="region of interest" description="Disordered" evidence="5">
    <location>
        <begin position="67"/>
        <end position="91"/>
    </location>
</feature>
<dbReference type="PANTHER" id="PTHR48047">
    <property type="entry name" value="GLYCOSYLTRANSFERASE"/>
    <property type="match status" value="1"/>
</dbReference>
<evidence type="ECO:0000256" key="4">
    <source>
        <dbReference type="RuleBase" id="RU362057"/>
    </source>
</evidence>
<keyword evidence="6" id="KW-1185">Reference proteome</keyword>
<dbReference type="InterPro" id="IPR035595">
    <property type="entry name" value="UDP_glycos_trans_CS"/>
</dbReference>
<dbReference type="CDD" id="cd03784">
    <property type="entry name" value="GT1_Gtf-like"/>
    <property type="match status" value="1"/>
</dbReference>
<dbReference type="GO" id="GO:0035251">
    <property type="term" value="F:UDP-glucosyltransferase activity"/>
    <property type="evidence" value="ECO:0007669"/>
    <property type="project" value="TreeGrafter"/>
</dbReference>
<sequence length="497" mass="54013">MTTSTRGEITIVPFPGHGHVFPATELAHRLASLNYHITLLLPFSTSSSPSSTPLLHPLIHIVESDATPEPHHHHDRSSPLRDLLTKRTDGRDPSSLPLCVIVDVMMRRELEICKEFSIPAVSFFTSSACSTAFDHATRKISLDDLSSREILTVPGLPDDISITLSDLAPRRPPPPRGGHPPPPPPFGPIHHHGVPPPGGSHALTPRPPPRGGHPPGPPAQSGHPLPSGPPPPPGLEQTDGTIALLFNTCDDLERPFIEYIAKETKRPVWAVGPLLPARFWEASLGSSVMIHDDEIRPTRDSSFSEMEIIQWLDSKPRGSVIYVSFGTVVGLGEDELAELAAGLEESNRPFIWVLHAGSETSRELARQAGDRGLVVEGWAPQLLILSHESTGGFISHCGWNSTVEAIGLGVPMLTWPVHGDQVYNAKLVTSRLKTGYPVADGSGVTKDHVVQGIERLMMDFEMRTRAASLRAIFKDGFPRSSSASLETFLDFLSTKLM</sequence>
<keyword evidence="2 3" id="KW-0808">Transferase</keyword>
<feature type="compositionally biased region" description="Pro residues" evidence="5">
    <location>
        <begin position="170"/>
        <end position="187"/>
    </location>
</feature>
<feature type="compositionally biased region" description="Basic and acidic residues" evidence="5">
    <location>
        <begin position="68"/>
        <end position="91"/>
    </location>
</feature>
<comment type="similarity">
    <text evidence="1 3">Belongs to the UDP-glycosyltransferase family.</text>
</comment>